<proteinExistence type="predicted"/>
<dbReference type="Proteomes" id="UP000663845">
    <property type="component" value="Unassembled WGS sequence"/>
</dbReference>
<gene>
    <name evidence="2" type="ORF">JYZ213_LOCUS9112</name>
    <name evidence="3" type="ORF">OKA104_LOCUS2204</name>
    <name evidence="4" type="ORF">OXD698_LOCUS12704</name>
    <name evidence="1" type="ORF">VCS650_LOCUS6324</name>
</gene>
<dbReference type="Proteomes" id="UP000663881">
    <property type="component" value="Unassembled WGS sequence"/>
</dbReference>
<dbReference type="Proteomes" id="UP000663844">
    <property type="component" value="Unassembled WGS sequence"/>
</dbReference>
<evidence type="ECO:0000313" key="5">
    <source>
        <dbReference type="Proteomes" id="UP000663881"/>
    </source>
</evidence>
<name>A0A818HT14_9BILA</name>
<dbReference type="EMBL" id="CAJNON010000038">
    <property type="protein sequence ID" value="CAF0844584.1"/>
    <property type="molecule type" value="Genomic_DNA"/>
</dbReference>
<protein>
    <submittedName>
        <fullName evidence="3">Uncharacterized protein</fullName>
    </submittedName>
</protein>
<accession>A0A818HT14</accession>
<reference evidence="3" key="1">
    <citation type="submission" date="2021-02" db="EMBL/GenBank/DDBJ databases">
        <authorList>
            <person name="Nowell W R."/>
        </authorList>
    </citation>
    <scope>NUCLEOTIDE SEQUENCE</scope>
</reference>
<dbReference type="Proteomes" id="UP000663891">
    <property type="component" value="Unassembled WGS sequence"/>
</dbReference>
<evidence type="ECO:0000313" key="4">
    <source>
        <dbReference type="EMBL" id="CAF3707251.1"/>
    </source>
</evidence>
<evidence type="ECO:0000313" key="1">
    <source>
        <dbReference type="EMBL" id="CAF0844584.1"/>
    </source>
</evidence>
<sequence>MGECCAYLYSLESFLYKRNRNKADEFGNVLLIMTVTHAFTVDLKPFSEYSDEEELLSTGVCFTVHCMENCRNK</sequence>
<evidence type="ECO:0000313" key="3">
    <source>
        <dbReference type="EMBL" id="CAF3513749.1"/>
    </source>
</evidence>
<dbReference type="AlphaFoldDB" id="A0A818HT14"/>
<dbReference type="EMBL" id="CAJOAZ010000748">
    <property type="protein sequence ID" value="CAF3707251.1"/>
    <property type="molecule type" value="Genomic_DNA"/>
</dbReference>
<comment type="caution">
    <text evidence="3">The sequence shown here is derived from an EMBL/GenBank/DDBJ whole genome shotgun (WGS) entry which is preliminary data.</text>
</comment>
<organism evidence="3 5">
    <name type="scientific">Adineta steineri</name>
    <dbReference type="NCBI Taxonomy" id="433720"/>
    <lineage>
        <taxon>Eukaryota</taxon>
        <taxon>Metazoa</taxon>
        <taxon>Spiralia</taxon>
        <taxon>Gnathifera</taxon>
        <taxon>Rotifera</taxon>
        <taxon>Eurotatoria</taxon>
        <taxon>Bdelloidea</taxon>
        <taxon>Adinetida</taxon>
        <taxon>Adinetidae</taxon>
        <taxon>Adineta</taxon>
    </lineage>
</organism>
<dbReference type="EMBL" id="CAJNOG010000063">
    <property type="protein sequence ID" value="CAF0873873.1"/>
    <property type="molecule type" value="Genomic_DNA"/>
</dbReference>
<evidence type="ECO:0000313" key="2">
    <source>
        <dbReference type="EMBL" id="CAF0873873.1"/>
    </source>
</evidence>
<dbReference type="EMBL" id="CAJOAY010000059">
    <property type="protein sequence ID" value="CAF3513749.1"/>
    <property type="molecule type" value="Genomic_DNA"/>
</dbReference>